<reference evidence="8" key="1">
    <citation type="submission" date="2020-05" db="EMBL/GenBank/DDBJ databases">
        <authorList>
            <person name="Chiriac C."/>
            <person name="Salcher M."/>
            <person name="Ghai R."/>
            <person name="Kavagutti S V."/>
        </authorList>
    </citation>
    <scope>NUCLEOTIDE SEQUENCE</scope>
</reference>
<dbReference type="EMBL" id="CAEZSR010000002">
    <property type="protein sequence ID" value="CAB4537544.1"/>
    <property type="molecule type" value="Genomic_DNA"/>
</dbReference>
<gene>
    <name evidence="8" type="ORF">UFOPK1493_00081</name>
</gene>
<dbReference type="InterPro" id="IPR052017">
    <property type="entry name" value="TSUP"/>
</dbReference>
<dbReference type="InterPro" id="IPR002781">
    <property type="entry name" value="TM_pro_TauE-like"/>
</dbReference>
<name>A0A6J6BFQ7_9ZZZZ</name>
<accession>A0A6J6BFQ7</accession>
<feature type="transmembrane region" description="Helical" evidence="7">
    <location>
        <begin position="6"/>
        <end position="31"/>
    </location>
</feature>
<comment type="subcellular location">
    <subcellularLocation>
        <location evidence="1">Cell membrane</location>
        <topology evidence="1">Multi-pass membrane protein</topology>
    </subcellularLocation>
</comment>
<evidence type="ECO:0000256" key="6">
    <source>
        <dbReference type="ARBA" id="ARBA00023136"/>
    </source>
</evidence>
<protein>
    <submittedName>
        <fullName evidence="8">Unannotated protein</fullName>
    </submittedName>
</protein>
<organism evidence="8">
    <name type="scientific">freshwater metagenome</name>
    <dbReference type="NCBI Taxonomy" id="449393"/>
    <lineage>
        <taxon>unclassified sequences</taxon>
        <taxon>metagenomes</taxon>
        <taxon>ecological metagenomes</taxon>
    </lineage>
</organism>
<evidence type="ECO:0000313" key="8">
    <source>
        <dbReference type="EMBL" id="CAB4537544.1"/>
    </source>
</evidence>
<sequence>MTFWDAVVILLAGIGAGTINTVVGSGSLITFPTLVALGYPPLVANVSNNIGLVPGSLSGAYGYRRELAGQRPRLLRLIPASVLGSLTGSTLLLLLPSEVFDSVVVVLIAIALVLVVTQPVISRRLAARRQSGASAHEHLHRDVTPPVVLLVGLAGVYGGYFGAAQGIILIAILGIFVDDGLQRLNGAKNVLALTVNAVASVVFVLTTEVDWAVVAMIAIGSTIGGQVGAKVGRRLDPRLLRTVIVCVGLVALVRLLS</sequence>
<evidence type="ECO:0000256" key="7">
    <source>
        <dbReference type="SAM" id="Phobius"/>
    </source>
</evidence>
<proteinExistence type="predicted"/>
<feature type="transmembrane region" description="Helical" evidence="7">
    <location>
        <begin position="147"/>
        <end position="177"/>
    </location>
</feature>
<evidence type="ECO:0000256" key="4">
    <source>
        <dbReference type="ARBA" id="ARBA00022692"/>
    </source>
</evidence>
<dbReference type="AlphaFoldDB" id="A0A6J6BFQ7"/>
<evidence type="ECO:0000256" key="2">
    <source>
        <dbReference type="ARBA" id="ARBA00022448"/>
    </source>
</evidence>
<keyword evidence="6 7" id="KW-0472">Membrane</keyword>
<dbReference type="PANTHER" id="PTHR30269">
    <property type="entry name" value="TRANSMEMBRANE PROTEIN YFCA"/>
    <property type="match status" value="1"/>
</dbReference>
<feature type="transmembrane region" description="Helical" evidence="7">
    <location>
        <begin position="239"/>
        <end position="256"/>
    </location>
</feature>
<keyword evidence="4 7" id="KW-0812">Transmembrane</keyword>
<feature type="transmembrane region" description="Helical" evidence="7">
    <location>
        <begin position="74"/>
        <end position="96"/>
    </location>
</feature>
<feature type="transmembrane region" description="Helical" evidence="7">
    <location>
        <begin position="197"/>
        <end position="219"/>
    </location>
</feature>
<keyword evidence="2" id="KW-0813">Transport</keyword>
<dbReference type="Pfam" id="PF01925">
    <property type="entry name" value="TauE"/>
    <property type="match status" value="1"/>
</dbReference>
<evidence type="ECO:0000256" key="1">
    <source>
        <dbReference type="ARBA" id="ARBA00004651"/>
    </source>
</evidence>
<feature type="transmembrane region" description="Helical" evidence="7">
    <location>
        <begin position="102"/>
        <end position="121"/>
    </location>
</feature>
<dbReference type="PANTHER" id="PTHR30269:SF0">
    <property type="entry name" value="MEMBRANE TRANSPORTER PROTEIN YFCA-RELATED"/>
    <property type="match status" value="1"/>
</dbReference>
<evidence type="ECO:0000256" key="5">
    <source>
        <dbReference type="ARBA" id="ARBA00022989"/>
    </source>
</evidence>
<keyword evidence="5 7" id="KW-1133">Transmembrane helix</keyword>
<keyword evidence="3" id="KW-1003">Cell membrane</keyword>
<dbReference type="GO" id="GO:0005886">
    <property type="term" value="C:plasma membrane"/>
    <property type="evidence" value="ECO:0007669"/>
    <property type="project" value="UniProtKB-SubCell"/>
</dbReference>
<evidence type="ECO:0000256" key="3">
    <source>
        <dbReference type="ARBA" id="ARBA00022475"/>
    </source>
</evidence>